<reference evidence="3" key="1">
    <citation type="submission" date="2023-06" db="EMBL/GenBank/DDBJ databases">
        <title>Genome-scale phylogeny and comparative genomics of the fungal order Sordariales.</title>
        <authorList>
            <consortium name="Lawrence Berkeley National Laboratory"/>
            <person name="Hensen N."/>
            <person name="Bonometti L."/>
            <person name="Westerberg I."/>
            <person name="Brannstrom I.O."/>
            <person name="Guillou S."/>
            <person name="Cros-Aarteil S."/>
            <person name="Calhoun S."/>
            <person name="Haridas S."/>
            <person name="Kuo A."/>
            <person name="Mondo S."/>
            <person name="Pangilinan J."/>
            <person name="Riley R."/>
            <person name="Labutti K."/>
            <person name="Andreopoulos B."/>
            <person name="Lipzen A."/>
            <person name="Chen C."/>
            <person name="Yanf M."/>
            <person name="Daum C."/>
            <person name="Ng V."/>
            <person name="Clum A."/>
            <person name="Steindorff A."/>
            <person name="Ohm R."/>
            <person name="Martin F."/>
            <person name="Silar P."/>
            <person name="Natvig D."/>
            <person name="Lalanne C."/>
            <person name="Gautier V."/>
            <person name="Ament-Velasquez S.L."/>
            <person name="Kruys A."/>
            <person name="Hutchinson M.I."/>
            <person name="Powell A.J."/>
            <person name="Barry K."/>
            <person name="Miller A.N."/>
            <person name="Grigoriev I.V."/>
            <person name="Debuchy R."/>
            <person name="Gladieux P."/>
            <person name="Thoren M.H."/>
            <person name="Johannesson H."/>
        </authorList>
    </citation>
    <scope>NUCLEOTIDE SEQUENCE</scope>
    <source>
        <strain evidence="3">CBS 307.81</strain>
    </source>
</reference>
<keyword evidence="2" id="KW-0732">Signal</keyword>
<name>A0AA40DB18_9PEZI</name>
<protein>
    <submittedName>
        <fullName evidence="3">Uncharacterized protein</fullName>
    </submittedName>
</protein>
<feature type="chain" id="PRO_5041414845" evidence="2">
    <location>
        <begin position="19"/>
        <end position="491"/>
    </location>
</feature>
<proteinExistence type="predicted"/>
<feature type="region of interest" description="Disordered" evidence="1">
    <location>
        <begin position="118"/>
        <end position="146"/>
    </location>
</feature>
<evidence type="ECO:0000313" key="3">
    <source>
        <dbReference type="EMBL" id="KAK0669840.1"/>
    </source>
</evidence>
<gene>
    <name evidence="3" type="ORF">QBC41DRAFT_318963</name>
</gene>
<sequence length="491" mass="56096">MASLFLLILLFAARLAVGEQTPAPQAPRKRPRPWRIGDECPTEIIVTSIPNAQGRFPNMETIHTALLNCPNITTLKMEAHWDHGCVVMGNPYWMSLPFDPWGGERYQSALEVLTLDGYESDATGPPDPRYNRVSPEELEHNSQSSVPRVKDLDLLASTSEPERKKYSFDWWIETMDFSKLHTLHFVREGAYLGGNRYSLTENVANVLPPRLTGLRKLGLYFSLGQRFILRLPRNSLQSLAWRFPFQHDLWDKEYRRSDLPQNSPLVPVLQHQGASLKYLYFHADETPSASVPALSIAGIQHIIELAPGLNSLTIDLQRHNNTHDWPWEELKLLAQGLPELVDLTVYVDLFNKTYCRENYFNPYDDGRKLWKIAKVADCVEACIAKPRVDEYSVADIARFLWKYKSGKALHRFTLRAGDWMPRRIHMGGPGDFEGRRAQGRCTVVDAVRHVDALGPIRCEAWSTDLYSTRSIGALPLEATRGSEDTYLDYFR</sequence>
<dbReference type="EMBL" id="JAULSY010000038">
    <property type="protein sequence ID" value="KAK0669840.1"/>
    <property type="molecule type" value="Genomic_DNA"/>
</dbReference>
<evidence type="ECO:0000256" key="2">
    <source>
        <dbReference type="SAM" id="SignalP"/>
    </source>
</evidence>
<keyword evidence="4" id="KW-1185">Reference proteome</keyword>
<accession>A0AA40DB18</accession>
<comment type="caution">
    <text evidence="3">The sequence shown here is derived from an EMBL/GenBank/DDBJ whole genome shotgun (WGS) entry which is preliminary data.</text>
</comment>
<dbReference type="Proteomes" id="UP001174997">
    <property type="component" value="Unassembled WGS sequence"/>
</dbReference>
<feature type="signal peptide" evidence="2">
    <location>
        <begin position="1"/>
        <end position="18"/>
    </location>
</feature>
<evidence type="ECO:0000256" key="1">
    <source>
        <dbReference type="SAM" id="MobiDB-lite"/>
    </source>
</evidence>
<organism evidence="3 4">
    <name type="scientific">Cercophora samala</name>
    <dbReference type="NCBI Taxonomy" id="330535"/>
    <lineage>
        <taxon>Eukaryota</taxon>
        <taxon>Fungi</taxon>
        <taxon>Dikarya</taxon>
        <taxon>Ascomycota</taxon>
        <taxon>Pezizomycotina</taxon>
        <taxon>Sordariomycetes</taxon>
        <taxon>Sordariomycetidae</taxon>
        <taxon>Sordariales</taxon>
        <taxon>Lasiosphaeriaceae</taxon>
        <taxon>Cercophora</taxon>
    </lineage>
</organism>
<evidence type="ECO:0000313" key="4">
    <source>
        <dbReference type="Proteomes" id="UP001174997"/>
    </source>
</evidence>
<dbReference type="AlphaFoldDB" id="A0AA40DB18"/>